<evidence type="ECO:0000313" key="3">
    <source>
        <dbReference type="Proteomes" id="UP001273935"/>
    </source>
</evidence>
<feature type="domain" description="Nucleotidyl transferase" evidence="1">
    <location>
        <begin position="6"/>
        <end position="231"/>
    </location>
</feature>
<dbReference type="EMBL" id="JAWJUL010000044">
    <property type="protein sequence ID" value="MDV3440366.1"/>
    <property type="molecule type" value="Genomic_DNA"/>
</dbReference>
<dbReference type="RefSeq" id="WP_309041533.1">
    <property type="nucleotide sequence ID" value="NZ_CP133395.1"/>
</dbReference>
<evidence type="ECO:0000259" key="1">
    <source>
        <dbReference type="Pfam" id="PF00483"/>
    </source>
</evidence>
<proteinExistence type="predicted"/>
<sequence length="238" mass="26339">MAVTTAVILAGGLGTRLRSVVSQVPKPMAPIEDRPFLERLMDYWIDQGIKRFILSVGYLSQAISGHFGNIYRTAEIDYAIEQERLGTGGGFLLATSKLRDEDAFLVLNGDTFFSVQLAELDDFARRTDSHWALSLFRATEANRYMGLALNEERRILSLASQRGLAGGLANGGVYWVRRSSLDNLPFEQGAAFSLEDEFLPVLLERGAPLFGFSANGTFIDIGIPEDYKRAPQVLANIR</sequence>
<gene>
    <name evidence="2" type="ORF">R0G64_13100</name>
</gene>
<dbReference type="PANTHER" id="PTHR22572">
    <property type="entry name" value="SUGAR-1-PHOSPHATE GUANYL TRANSFERASE"/>
    <property type="match status" value="1"/>
</dbReference>
<dbReference type="SUPFAM" id="SSF53448">
    <property type="entry name" value="Nucleotide-diphospho-sugar transferases"/>
    <property type="match status" value="1"/>
</dbReference>
<dbReference type="InterPro" id="IPR005835">
    <property type="entry name" value="NTP_transferase_dom"/>
</dbReference>
<dbReference type="InterPro" id="IPR050486">
    <property type="entry name" value="Mannose-1P_guanyltransferase"/>
</dbReference>
<dbReference type="Pfam" id="PF00483">
    <property type="entry name" value="NTP_transferase"/>
    <property type="match status" value="1"/>
</dbReference>
<protein>
    <submittedName>
        <fullName evidence="2">Sugar phosphate nucleotidyltransferase</fullName>
    </submittedName>
</protein>
<comment type="caution">
    <text evidence="2">The sequence shown here is derived from an EMBL/GenBank/DDBJ whole genome shotgun (WGS) entry which is preliminary data.</text>
</comment>
<dbReference type="InterPro" id="IPR029044">
    <property type="entry name" value="Nucleotide-diphossugar_trans"/>
</dbReference>
<dbReference type="Proteomes" id="UP001273935">
    <property type="component" value="Unassembled WGS sequence"/>
</dbReference>
<reference evidence="2 3" key="1">
    <citation type="submission" date="2023-10" db="EMBL/GenBank/DDBJ databases">
        <title>Pseudomonas otitidis isolated from a paediatric patient with cystic fibrosis in Chile.</title>
        <authorList>
            <person name="Amsteins-Romero L."/>
            <person name="Opazo-Capurro A."/>
            <person name="Matus-Kohler M."/>
            <person name="Gonzalez-Rocha G."/>
        </authorList>
    </citation>
    <scope>NUCLEOTIDE SEQUENCE [LARGE SCALE GENOMIC DNA]</scope>
    <source>
        <strain evidence="2 3">P-714</strain>
    </source>
</reference>
<accession>A0ABU3XR02</accession>
<name>A0ABU3XR02_9GAMM</name>
<evidence type="ECO:0000313" key="2">
    <source>
        <dbReference type="EMBL" id="MDV3440366.1"/>
    </source>
</evidence>
<keyword evidence="3" id="KW-1185">Reference proteome</keyword>
<organism evidence="2 3">
    <name type="scientific">Metapseudomonas otitidis</name>
    <dbReference type="NCBI Taxonomy" id="319939"/>
    <lineage>
        <taxon>Bacteria</taxon>
        <taxon>Pseudomonadati</taxon>
        <taxon>Pseudomonadota</taxon>
        <taxon>Gammaproteobacteria</taxon>
        <taxon>Pseudomonadales</taxon>
        <taxon>Pseudomonadaceae</taxon>
        <taxon>Metapseudomonas</taxon>
    </lineage>
</organism>
<dbReference type="Gene3D" id="3.90.550.10">
    <property type="entry name" value="Spore Coat Polysaccharide Biosynthesis Protein SpsA, Chain A"/>
    <property type="match status" value="1"/>
</dbReference>